<dbReference type="Proteomes" id="UP000254467">
    <property type="component" value="Unassembled WGS sequence"/>
</dbReference>
<keyword evidence="2" id="KW-1003">Cell membrane</keyword>
<evidence type="ECO:0000256" key="2">
    <source>
        <dbReference type="ARBA" id="ARBA00022475"/>
    </source>
</evidence>
<reference evidence="8 9" key="1">
    <citation type="submission" date="2018-06" db="EMBL/GenBank/DDBJ databases">
        <authorList>
            <consortium name="Pathogen Informatics"/>
            <person name="Doyle S."/>
        </authorList>
    </citation>
    <scope>NUCLEOTIDE SEQUENCE [LARGE SCALE GENOMIC DNA]</scope>
    <source>
        <strain evidence="8 9">NCTC11862</strain>
    </source>
</reference>
<gene>
    <name evidence="8" type="ORF">NCTC11862_01243</name>
</gene>
<comment type="subcellular location">
    <subcellularLocation>
        <location evidence="1">Cell membrane</location>
        <topology evidence="1">Multi-pass membrane protein</topology>
    </subcellularLocation>
</comment>
<evidence type="ECO:0000256" key="4">
    <source>
        <dbReference type="ARBA" id="ARBA00022989"/>
    </source>
</evidence>
<feature type="transmembrane region" description="Helical" evidence="6">
    <location>
        <begin position="198"/>
        <end position="217"/>
    </location>
</feature>
<sequence length="256" mass="26374">MTAFLFAAGLLVAPGAPAGRLVASRRALSARHLITAGAILAAVVAVATDKVLVTVAVTLAAMTGLWVLNGRREQAQRAREREVIADFLGHMLADLRAGATIAHACHHAATRVPTSSPPDVRTAITRADAYVRRGGSGATAFLDAEAEELRRLGNVWALAENHGIPLATLLEKARDRIDTAQRHRAATQSSLAGPQSTALVLAVLPVAGIGMGMLMGASPVKFLTTTSLGGVLLLVGTALTCAGILISHVIVARAAA</sequence>
<feature type="transmembrane region" description="Helical" evidence="6">
    <location>
        <begin position="34"/>
        <end position="67"/>
    </location>
</feature>
<evidence type="ECO:0000259" key="7">
    <source>
        <dbReference type="Pfam" id="PF00482"/>
    </source>
</evidence>
<evidence type="ECO:0000256" key="5">
    <source>
        <dbReference type="ARBA" id="ARBA00023136"/>
    </source>
</evidence>
<evidence type="ECO:0000256" key="3">
    <source>
        <dbReference type="ARBA" id="ARBA00022692"/>
    </source>
</evidence>
<organism evidence="8 9">
    <name type="scientific">Corynebacterium pilosum</name>
    <dbReference type="NCBI Taxonomy" id="35756"/>
    <lineage>
        <taxon>Bacteria</taxon>
        <taxon>Bacillati</taxon>
        <taxon>Actinomycetota</taxon>
        <taxon>Actinomycetes</taxon>
        <taxon>Mycobacteriales</taxon>
        <taxon>Corynebacteriaceae</taxon>
        <taxon>Corynebacterium</taxon>
    </lineage>
</organism>
<keyword evidence="4 6" id="KW-1133">Transmembrane helix</keyword>
<accession>A0A376CLY4</accession>
<protein>
    <submittedName>
        <fullName evidence="8">Hypothetical membrane protein</fullName>
    </submittedName>
</protein>
<keyword evidence="9" id="KW-1185">Reference proteome</keyword>
<dbReference type="InterPro" id="IPR018076">
    <property type="entry name" value="T2SS_GspF_dom"/>
</dbReference>
<evidence type="ECO:0000256" key="6">
    <source>
        <dbReference type="SAM" id="Phobius"/>
    </source>
</evidence>
<feature type="domain" description="Type II secretion system protein GspF" evidence="7">
    <location>
        <begin position="87"/>
        <end position="213"/>
    </location>
</feature>
<keyword evidence="3 6" id="KW-0812">Transmembrane</keyword>
<dbReference type="AlphaFoldDB" id="A0A376CLY4"/>
<dbReference type="OrthoDB" id="4421971at2"/>
<dbReference type="GO" id="GO:0005886">
    <property type="term" value="C:plasma membrane"/>
    <property type="evidence" value="ECO:0007669"/>
    <property type="project" value="UniProtKB-SubCell"/>
</dbReference>
<feature type="transmembrane region" description="Helical" evidence="6">
    <location>
        <begin position="229"/>
        <end position="251"/>
    </location>
</feature>
<keyword evidence="5 6" id="KW-0472">Membrane</keyword>
<dbReference type="PANTHER" id="PTHR35007">
    <property type="entry name" value="INTEGRAL MEMBRANE PROTEIN-RELATED"/>
    <property type="match status" value="1"/>
</dbReference>
<dbReference type="STRING" id="35756.GCA_001044155_01268"/>
<evidence type="ECO:0000313" key="8">
    <source>
        <dbReference type="EMBL" id="STC69450.1"/>
    </source>
</evidence>
<proteinExistence type="predicted"/>
<evidence type="ECO:0000313" key="9">
    <source>
        <dbReference type="Proteomes" id="UP000254467"/>
    </source>
</evidence>
<name>A0A376CLY4_9CORY</name>
<evidence type="ECO:0000256" key="1">
    <source>
        <dbReference type="ARBA" id="ARBA00004651"/>
    </source>
</evidence>
<dbReference type="Pfam" id="PF00482">
    <property type="entry name" value="T2SSF"/>
    <property type="match status" value="1"/>
</dbReference>
<dbReference type="EMBL" id="UFXQ01000001">
    <property type="protein sequence ID" value="STC69450.1"/>
    <property type="molecule type" value="Genomic_DNA"/>
</dbReference>
<dbReference type="RefSeq" id="WP_018581757.1">
    <property type="nucleotide sequence ID" value="NZ_LDYD01000006.1"/>
</dbReference>
<dbReference type="PANTHER" id="PTHR35007:SF4">
    <property type="entry name" value="CONSERVED TRANSMEMBRANE PROTEIN-RELATED"/>
    <property type="match status" value="1"/>
</dbReference>